<dbReference type="STRING" id="1128970.SAMN04487935_2064"/>
<organism evidence="1 2">
    <name type="scientific">Flavobacterium noncentrifugens</name>
    <dbReference type="NCBI Taxonomy" id="1128970"/>
    <lineage>
        <taxon>Bacteria</taxon>
        <taxon>Pseudomonadati</taxon>
        <taxon>Bacteroidota</taxon>
        <taxon>Flavobacteriia</taxon>
        <taxon>Flavobacteriales</taxon>
        <taxon>Flavobacteriaceae</taxon>
        <taxon>Flavobacterium</taxon>
    </lineage>
</organism>
<dbReference type="Proteomes" id="UP000199580">
    <property type="component" value="Unassembled WGS sequence"/>
</dbReference>
<sequence>MKNACLLLVVMMLSGCSIERIDYVAPMMVTYEPENVLSSSASLGGEVIGEGGKDVIEYGVVWSTNPQPTINDNKSAAGARLGKFFDTYIGFIPGTTYYTRAYGISSAGAGYGETYEFTTSAEAPCNPPQDNYLRIQNWNDQTVTSVDFSEDNFFDSDANVSFQSHSYGSRTTINILFNEINGRFPLSGEYTVTNEEFRMENRSQGKARLIFNDYGWEQTSASAVPGTKFYVKNENGKITFIFCDTPIGRFTVNGRFSRSNEQ</sequence>
<dbReference type="RefSeq" id="WP_091394881.1">
    <property type="nucleotide sequence ID" value="NZ_BKAI01000011.1"/>
</dbReference>
<dbReference type="EMBL" id="FNEZ01000003">
    <property type="protein sequence ID" value="SDJ94029.1"/>
    <property type="molecule type" value="Genomic_DNA"/>
</dbReference>
<dbReference type="PROSITE" id="PS51257">
    <property type="entry name" value="PROKAR_LIPOPROTEIN"/>
    <property type="match status" value="1"/>
</dbReference>
<dbReference type="OrthoDB" id="9765957at2"/>
<gene>
    <name evidence="1" type="ORF">SAMN04487935_2064</name>
</gene>
<reference evidence="1 2" key="1">
    <citation type="submission" date="2016-10" db="EMBL/GenBank/DDBJ databases">
        <authorList>
            <person name="de Groot N.N."/>
        </authorList>
    </citation>
    <scope>NUCLEOTIDE SEQUENCE [LARGE SCALE GENOMIC DNA]</scope>
    <source>
        <strain evidence="1 2">CGMCC 1.10076</strain>
    </source>
</reference>
<dbReference type="AlphaFoldDB" id="A0A1G8XTX5"/>
<evidence type="ECO:0008006" key="3">
    <source>
        <dbReference type="Google" id="ProtNLM"/>
    </source>
</evidence>
<accession>A0A1G8XTX5</accession>
<name>A0A1G8XTX5_9FLAO</name>
<proteinExistence type="predicted"/>
<evidence type="ECO:0000313" key="1">
    <source>
        <dbReference type="EMBL" id="SDJ94029.1"/>
    </source>
</evidence>
<keyword evidence="2" id="KW-1185">Reference proteome</keyword>
<protein>
    <recommendedName>
        <fullName evidence="3">Fibronectin type-III domain-containing protein</fullName>
    </recommendedName>
</protein>
<evidence type="ECO:0000313" key="2">
    <source>
        <dbReference type="Proteomes" id="UP000199580"/>
    </source>
</evidence>